<protein>
    <submittedName>
        <fullName evidence="2">Uncharacterized protein</fullName>
    </submittedName>
</protein>
<keyword evidence="3" id="KW-1185">Reference proteome</keyword>
<comment type="caution">
    <text evidence="2">The sequence shown here is derived from an EMBL/GenBank/DDBJ whole genome shotgun (WGS) entry which is preliminary data.</text>
</comment>
<keyword evidence="1" id="KW-0812">Transmembrane</keyword>
<dbReference type="Proteomes" id="UP000032360">
    <property type="component" value="Unassembled WGS sequence"/>
</dbReference>
<keyword evidence="1" id="KW-0472">Membrane</keyword>
<feature type="transmembrane region" description="Helical" evidence="1">
    <location>
        <begin position="78"/>
        <end position="99"/>
    </location>
</feature>
<evidence type="ECO:0000313" key="3">
    <source>
        <dbReference type="Proteomes" id="UP000032360"/>
    </source>
</evidence>
<reference evidence="2 3" key="1">
    <citation type="submission" date="2015-01" db="EMBL/GenBank/DDBJ databases">
        <title>Draft genome of the acidophilic iron oxidizer Acidithrix ferrooxidans strain Py-F3.</title>
        <authorList>
            <person name="Poehlein A."/>
            <person name="Eisen S."/>
            <person name="Schloemann M."/>
            <person name="Johnson B.D."/>
            <person name="Daniel R."/>
            <person name="Muehling M."/>
        </authorList>
    </citation>
    <scope>NUCLEOTIDE SEQUENCE [LARGE SCALE GENOMIC DNA]</scope>
    <source>
        <strain evidence="2 3">Py-F3</strain>
    </source>
</reference>
<dbReference type="STRING" id="1280514.AXFE_26000"/>
<name>A0A0D8HFH1_9ACTN</name>
<dbReference type="EMBL" id="JXYS01000080">
    <property type="protein sequence ID" value="KJF16537.1"/>
    <property type="molecule type" value="Genomic_DNA"/>
</dbReference>
<accession>A0A0D8HFH1</accession>
<gene>
    <name evidence="2" type="ORF">AXFE_26000</name>
</gene>
<sequence length="364" mass="40528">MRIFVAIVGSLLFGLTVANILKTLVIPGGYITKTARTIDHGVSFIYHMASGFRPNYEDKNALLTSQPAAVLFVQLSTWGIIFLLSTSMLLFPVVPNFGAAIREAGASLMTLGFVATNRPWATFVDFTAAFTGMILVALQIAYLPTLYAAYNKRETEVTLLVARAGRPAWGPEVLRRSRLGIVADELPIIYLAWERWSAQVAESHVSYPILLRFRSPGFATSWITSLMAVLDAAAIHLSLAPSDAPMQARLCLQMGFSALRQIARSLRIPYDPDPLPTNPISISLSEFAETVEMLRIVGFPIERSVEDAYRHFQGWRVNYEAIVFRLCYEIDALPAPWSGPRRWKNLDVDFPKFKNRTPENPSGS</sequence>
<dbReference type="PATRIC" id="fig|1280514.3.peg.3412"/>
<organism evidence="2 3">
    <name type="scientific">Acidithrix ferrooxidans</name>
    <dbReference type="NCBI Taxonomy" id="1280514"/>
    <lineage>
        <taxon>Bacteria</taxon>
        <taxon>Bacillati</taxon>
        <taxon>Actinomycetota</taxon>
        <taxon>Acidimicrobiia</taxon>
        <taxon>Acidimicrobiales</taxon>
        <taxon>Acidimicrobiaceae</taxon>
        <taxon>Acidithrix</taxon>
    </lineage>
</organism>
<evidence type="ECO:0000256" key="1">
    <source>
        <dbReference type="SAM" id="Phobius"/>
    </source>
</evidence>
<proteinExistence type="predicted"/>
<dbReference type="AlphaFoldDB" id="A0A0D8HFH1"/>
<keyword evidence="1" id="KW-1133">Transmembrane helix</keyword>
<feature type="transmembrane region" description="Helical" evidence="1">
    <location>
        <begin position="120"/>
        <end position="142"/>
    </location>
</feature>
<evidence type="ECO:0000313" key="2">
    <source>
        <dbReference type="EMBL" id="KJF16537.1"/>
    </source>
</evidence>